<name>A0A450V0E4_9GAMM</name>
<evidence type="ECO:0000313" key="1">
    <source>
        <dbReference type="EMBL" id="VFJ97509.1"/>
    </source>
</evidence>
<dbReference type="EMBL" id="CAADFJ010000121">
    <property type="protein sequence ID" value="VFK03258.1"/>
    <property type="molecule type" value="Genomic_DNA"/>
</dbReference>
<accession>A0A450V0E4</accession>
<sequence>MKKTGVKDIFILPRGNMSNAISLGVFSKRSSMKKRLDELRKKGYTPTVGSCHRMEKIPLFSVKDSHRWELCR</sequence>
<evidence type="ECO:0000313" key="3">
    <source>
        <dbReference type="EMBL" id="VFK03258.1"/>
    </source>
</evidence>
<evidence type="ECO:0000313" key="2">
    <source>
        <dbReference type="EMBL" id="VFJ98251.1"/>
    </source>
</evidence>
<protein>
    <submittedName>
        <fullName evidence="2">Uncharacterized protein</fullName>
    </submittedName>
</protein>
<proteinExistence type="predicted"/>
<dbReference type="EMBL" id="CAADFG010000121">
    <property type="protein sequence ID" value="VFJ97509.1"/>
    <property type="molecule type" value="Genomic_DNA"/>
</dbReference>
<organism evidence="2">
    <name type="scientific">Candidatus Kentrum eta</name>
    <dbReference type="NCBI Taxonomy" id="2126337"/>
    <lineage>
        <taxon>Bacteria</taxon>
        <taxon>Pseudomonadati</taxon>
        <taxon>Pseudomonadota</taxon>
        <taxon>Gammaproteobacteria</taxon>
        <taxon>Candidatus Kentrum</taxon>
    </lineage>
</organism>
<dbReference type="EMBL" id="CAADFI010000129">
    <property type="protein sequence ID" value="VFJ98251.1"/>
    <property type="molecule type" value="Genomic_DNA"/>
</dbReference>
<reference evidence="2" key="1">
    <citation type="submission" date="2019-02" db="EMBL/GenBank/DDBJ databases">
        <authorList>
            <person name="Gruber-Vodicka R. H."/>
            <person name="Seah K. B. B."/>
        </authorList>
    </citation>
    <scope>NUCLEOTIDE SEQUENCE</scope>
    <source>
        <strain evidence="3">BECK_SA2B12</strain>
        <strain evidence="1">BECK_SA2B15</strain>
        <strain evidence="2">BECK_SA2B20</strain>
    </source>
</reference>
<dbReference type="AlphaFoldDB" id="A0A450V0E4"/>
<gene>
    <name evidence="1" type="ORF">BECKH772A_GA0070896_101219</name>
    <name evidence="2" type="ORF">BECKH772B_GA0070898_101299</name>
    <name evidence="3" type="ORF">BECKH772C_GA0070978_101219</name>
</gene>